<comment type="caution">
    <text evidence="1">The sequence shown here is derived from an EMBL/GenBank/DDBJ whole genome shotgun (WGS) entry which is preliminary data.</text>
</comment>
<dbReference type="RefSeq" id="WP_377511113.1">
    <property type="nucleotide sequence ID" value="NZ_JBHSQS010000007.1"/>
</dbReference>
<accession>A0ABW1H7U5</accession>
<dbReference type="EMBL" id="JBHSQS010000007">
    <property type="protein sequence ID" value="MFC5924446.1"/>
    <property type="molecule type" value="Genomic_DNA"/>
</dbReference>
<evidence type="ECO:0000313" key="1">
    <source>
        <dbReference type="EMBL" id="MFC5924446.1"/>
    </source>
</evidence>
<organism evidence="1 2">
    <name type="scientific">Micromonospora vulcania</name>
    <dbReference type="NCBI Taxonomy" id="1441873"/>
    <lineage>
        <taxon>Bacteria</taxon>
        <taxon>Bacillati</taxon>
        <taxon>Actinomycetota</taxon>
        <taxon>Actinomycetes</taxon>
        <taxon>Micromonosporales</taxon>
        <taxon>Micromonosporaceae</taxon>
        <taxon>Micromonospora</taxon>
    </lineage>
</organism>
<sequence>MVEALGARWFPDEVGRNEGEAAFLERLRREASGWDVEGLSPEDDTSSQRWLVPLYIDVDVPGLTIRRRTLQVGYWTGGMSGQALHGAWGDEYLLDDHNGNEPEDLTVVGVRASHEDYAEWAAAWLLRQLRRPVVREEWLAGDRVVAGRWRLDDTGRVLATSGNNLHRLLRRRADRVVAVR</sequence>
<keyword evidence="2" id="KW-1185">Reference proteome</keyword>
<gene>
    <name evidence="1" type="ORF">ACFQGL_13935</name>
</gene>
<protein>
    <submittedName>
        <fullName evidence="1">Uncharacterized protein</fullName>
    </submittedName>
</protein>
<proteinExistence type="predicted"/>
<dbReference type="Proteomes" id="UP001596226">
    <property type="component" value="Unassembled WGS sequence"/>
</dbReference>
<evidence type="ECO:0000313" key="2">
    <source>
        <dbReference type="Proteomes" id="UP001596226"/>
    </source>
</evidence>
<name>A0ABW1H7U5_9ACTN</name>
<reference evidence="2" key="1">
    <citation type="journal article" date="2019" name="Int. J. Syst. Evol. Microbiol.">
        <title>The Global Catalogue of Microorganisms (GCM) 10K type strain sequencing project: providing services to taxonomists for standard genome sequencing and annotation.</title>
        <authorList>
            <consortium name="The Broad Institute Genomics Platform"/>
            <consortium name="The Broad Institute Genome Sequencing Center for Infectious Disease"/>
            <person name="Wu L."/>
            <person name="Ma J."/>
        </authorList>
    </citation>
    <scope>NUCLEOTIDE SEQUENCE [LARGE SCALE GENOMIC DNA]</scope>
    <source>
        <strain evidence="2">CGMCC 4.7144</strain>
    </source>
</reference>